<dbReference type="GO" id="GO:0071972">
    <property type="term" value="F:peptidoglycan L,D-transpeptidase activity"/>
    <property type="evidence" value="ECO:0007669"/>
    <property type="project" value="TreeGrafter"/>
</dbReference>
<protein>
    <recommendedName>
        <fullName evidence="14">Penicillin-binding protein 2</fullName>
        <ecNumber evidence="14">3.4.16.4</ecNumber>
    </recommendedName>
</protein>
<dbReference type="PANTHER" id="PTHR30627">
    <property type="entry name" value="PEPTIDOGLYCAN D,D-TRANSPEPTIDASE"/>
    <property type="match status" value="1"/>
</dbReference>
<evidence type="ECO:0000256" key="8">
    <source>
        <dbReference type="ARBA" id="ARBA00022801"/>
    </source>
</evidence>
<dbReference type="InterPro" id="IPR036138">
    <property type="entry name" value="PBP_dimer_sf"/>
</dbReference>
<evidence type="ECO:0000256" key="2">
    <source>
        <dbReference type="ARBA" id="ARBA00004236"/>
    </source>
</evidence>
<dbReference type="Gene3D" id="3.30.1390.30">
    <property type="entry name" value="Penicillin-binding protein 2a, domain 3"/>
    <property type="match status" value="1"/>
</dbReference>
<keyword evidence="9" id="KW-0133">Cell shape</keyword>
<dbReference type="InterPro" id="IPR050515">
    <property type="entry name" value="Beta-lactam/transpept"/>
</dbReference>
<accession>A0A066RUD5</accession>
<keyword evidence="3" id="KW-1003">Cell membrane</keyword>
<dbReference type="Gene3D" id="3.90.1310.10">
    <property type="entry name" value="Penicillin-binding protein 2a (Domain 2)"/>
    <property type="match status" value="1"/>
</dbReference>
<evidence type="ECO:0000256" key="10">
    <source>
        <dbReference type="ARBA" id="ARBA00022984"/>
    </source>
</evidence>
<reference evidence="18 19" key="1">
    <citation type="submission" date="2014-04" db="EMBL/GenBank/DDBJ databases">
        <title>Draft genome sequence of Photobacterium halotolerans S2753: a solonamide, ngercheumicin and holomycin producer.</title>
        <authorList>
            <person name="Machado H.R."/>
            <person name="Gram L."/>
        </authorList>
    </citation>
    <scope>NUCLEOTIDE SEQUENCE [LARGE SCALE GENOMIC DNA]</scope>
    <source>
        <strain evidence="18 19">S2753</strain>
    </source>
</reference>
<evidence type="ECO:0000256" key="15">
    <source>
        <dbReference type="SAM" id="Phobius"/>
    </source>
</evidence>
<dbReference type="Pfam" id="PF03717">
    <property type="entry name" value="PBP_dimer"/>
    <property type="match status" value="1"/>
</dbReference>
<dbReference type="GO" id="GO:0008658">
    <property type="term" value="F:penicillin binding"/>
    <property type="evidence" value="ECO:0007669"/>
    <property type="project" value="UniProtKB-UniRule"/>
</dbReference>
<dbReference type="InterPro" id="IPR012338">
    <property type="entry name" value="Beta-lactam/transpept-like"/>
</dbReference>
<evidence type="ECO:0000256" key="9">
    <source>
        <dbReference type="ARBA" id="ARBA00022960"/>
    </source>
</evidence>
<dbReference type="OrthoDB" id="9766847at2"/>
<proteinExistence type="predicted"/>
<dbReference type="Gene3D" id="3.40.710.10">
    <property type="entry name" value="DD-peptidase/beta-lactamase superfamily"/>
    <property type="match status" value="1"/>
</dbReference>
<evidence type="ECO:0000259" key="17">
    <source>
        <dbReference type="Pfam" id="PF03717"/>
    </source>
</evidence>
<keyword evidence="19" id="KW-1185">Reference proteome</keyword>
<keyword evidence="6" id="KW-0645">Protease</keyword>
<dbReference type="InterPro" id="IPR001460">
    <property type="entry name" value="PCN-bd_Tpept"/>
</dbReference>
<dbReference type="STRING" id="1654360.EA58_14730"/>
<dbReference type="InterPro" id="IPR005311">
    <property type="entry name" value="PBP_dimer"/>
</dbReference>
<evidence type="ECO:0000256" key="4">
    <source>
        <dbReference type="ARBA" id="ARBA00022519"/>
    </source>
</evidence>
<dbReference type="AlphaFoldDB" id="A0A066RUD5"/>
<feature type="domain" description="Penicillin-binding protein transpeptidase" evidence="16">
    <location>
        <begin position="277"/>
        <end position="601"/>
    </location>
</feature>
<evidence type="ECO:0000256" key="13">
    <source>
        <dbReference type="ARBA" id="ARBA00023316"/>
    </source>
</evidence>
<evidence type="ECO:0000256" key="11">
    <source>
        <dbReference type="ARBA" id="ARBA00022989"/>
    </source>
</evidence>
<dbReference type="NCBIfam" id="TIGR03423">
    <property type="entry name" value="pbp2_mrdA"/>
    <property type="match status" value="1"/>
</dbReference>
<comment type="subcellular location">
    <subcellularLocation>
        <location evidence="2">Cell membrane</location>
    </subcellularLocation>
    <subcellularLocation>
        <location evidence="1">Membrane</location>
        <topology evidence="1">Single-pass membrane protein</topology>
    </subcellularLocation>
</comment>
<feature type="domain" description="Penicillin-binding protein dimerisation" evidence="17">
    <location>
        <begin position="64"/>
        <end position="244"/>
    </location>
</feature>
<dbReference type="EC" id="3.4.16.4" evidence="14"/>
<organism evidence="18 19">
    <name type="scientific">Photobacterium galatheae</name>
    <dbReference type="NCBI Taxonomy" id="1654360"/>
    <lineage>
        <taxon>Bacteria</taxon>
        <taxon>Pseudomonadati</taxon>
        <taxon>Pseudomonadota</taxon>
        <taxon>Gammaproteobacteria</taxon>
        <taxon>Vibrionales</taxon>
        <taxon>Vibrionaceae</taxon>
        <taxon>Photobacterium</taxon>
    </lineage>
</organism>
<evidence type="ECO:0000313" key="19">
    <source>
        <dbReference type="Proteomes" id="UP000027192"/>
    </source>
</evidence>
<dbReference type="GO" id="GO:0005886">
    <property type="term" value="C:plasma membrane"/>
    <property type="evidence" value="ECO:0007669"/>
    <property type="project" value="UniProtKB-SubCell"/>
</dbReference>
<evidence type="ECO:0000256" key="12">
    <source>
        <dbReference type="ARBA" id="ARBA00023136"/>
    </source>
</evidence>
<evidence type="ECO:0000256" key="14">
    <source>
        <dbReference type="NCBIfam" id="TIGR03423"/>
    </source>
</evidence>
<dbReference type="SUPFAM" id="SSF56519">
    <property type="entry name" value="Penicillin binding protein dimerisation domain"/>
    <property type="match status" value="1"/>
</dbReference>
<evidence type="ECO:0000256" key="5">
    <source>
        <dbReference type="ARBA" id="ARBA00022645"/>
    </source>
</evidence>
<dbReference type="Proteomes" id="UP000027192">
    <property type="component" value="Unassembled WGS sequence"/>
</dbReference>
<keyword evidence="11 15" id="KW-1133">Transmembrane helix</keyword>
<gene>
    <name evidence="18" type="ORF">EA58_14730</name>
</gene>
<dbReference type="GO" id="GO:0006508">
    <property type="term" value="P:proteolysis"/>
    <property type="evidence" value="ECO:0007669"/>
    <property type="project" value="UniProtKB-KW"/>
</dbReference>
<sequence length="621" mass="69234">MKKGQQIRSRQLERKTINSRAKMSAAIMLFCFLGLGYKVYDLQVNDHKAQYAIAKNNTIKEISTSPERGDIVDRNGVLVAGTRPMYDLVVIPERLASYRNNREKAAFDYIEMLTKFIPIPEENQTKIRNKILRSRSYEKVIVLRDLNQSNLSVALENIGYLEGTSIQVKKVRQYHYAGAFLSPLGYVSRVDPKDMEKAKREGYHLIASDYVGKMGLEKLYNQQLYGVIGKETVALDAKGRVVERKIASRPVKGKTLQLTLDADLQMEAHKLMGGKKGAVIIQDIETGEVLTALSMPDVDPNQFINSMTQQEVNDLYSTKRPLFNRVALGQYPPASVIKPLMSLIALEGNFIEAESVRWSGPYFELGGHRFRDWKRQGHGYVNMAEAIAVSSDVYFYRLAHAMGIDYIHDALAEFGFGKPTGIHIEGEGEGLLPSSEWKRRVKKEPWYGGETLTVGIGQGFFMLTPIQVNNAMVALLNGGKLYQPVMVKGESRALLNEFYVNPKHVEAVKKGMEDVVFSKKGTGRSLRNIASVAMAGKTGTSQVFSTLGKIDYENDEIAEHLRDHAVWTGYAPMNDPQIAITVFVENGGSGSSVAAPIAQKLANIYAKKYVHHQGHDGTVAK</sequence>
<evidence type="ECO:0000256" key="6">
    <source>
        <dbReference type="ARBA" id="ARBA00022670"/>
    </source>
</evidence>
<comment type="caution">
    <text evidence="18">The sequence shown here is derived from an EMBL/GenBank/DDBJ whole genome shotgun (WGS) entry which is preliminary data.</text>
</comment>
<dbReference type="EMBL" id="JMIB01000027">
    <property type="protein sequence ID" value="KDM91003.1"/>
    <property type="molecule type" value="Genomic_DNA"/>
</dbReference>
<dbReference type="GO" id="GO:0008360">
    <property type="term" value="P:regulation of cell shape"/>
    <property type="evidence" value="ECO:0007669"/>
    <property type="project" value="UniProtKB-KW"/>
</dbReference>
<keyword evidence="5" id="KW-0121">Carboxypeptidase</keyword>
<keyword evidence="13" id="KW-0961">Cell wall biogenesis/degradation</keyword>
<keyword evidence="4" id="KW-0997">Cell inner membrane</keyword>
<name>A0A066RUD5_9GAMM</name>
<dbReference type="InterPro" id="IPR017790">
    <property type="entry name" value="Penicillin-binding_protein_2"/>
</dbReference>
<keyword evidence="8" id="KW-0378">Hydrolase</keyword>
<keyword evidence="10" id="KW-0573">Peptidoglycan synthesis</keyword>
<keyword evidence="7 15" id="KW-0812">Transmembrane</keyword>
<evidence type="ECO:0000256" key="7">
    <source>
        <dbReference type="ARBA" id="ARBA00022692"/>
    </source>
</evidence>
<dbReference type="RefSeq" id="WP_036754010.1">
    <property type="nucleotide sequence ID" value="NZ_JAGSGC010000004.1"/>
</dbReference>
<dbReference type="GO" id="GO:0009002">
    <property type="term" value="F:serine-type D-Ala-D-Ala carboxypeptidase activity"/>
    <property type="evidence" value="ECO:0007669"/>
    <property type="project" value="UniProtKB-EC"/>
</dbReference>
<dbReference type="PANTHER" id="PTHR30627:SF2">
    <property type="entry name" value="PEPTIDOGLYCAN D,D-TRANSPEPTIDASE MRDA"/>
    <property type="match status" value="1"/>
</dbReference>
<dbReference type="Pfam" id="PF00905">
    <property type="entry name" value="Transpeptidase"/>
    <property type="match status" value="1"/>
</dbReference>
<evidence type="ECO:0000256" key="1">
    <source>
        <dbReference type="ARBA" id="ARBA00004167"/>
    </source>
</evidence>
<evidence type="ECO:0000259" key="16">
    <source>
        <dbReference type="Pfam" id="PF00905"/>
    </source>
</evidence>
<dbReference type="GO" id="GO:0009252">
    <property type="term" value="P:peptidoglycan biosynthetic process"/>
    <property type="evidence" value="ECO:0007669"/>
    <property type="project" value="UniProtKB-UniRule"/>
</dbReference>
<keyword evidence="12 15" id="KW-0472">Membrane</keyword>
<dbReference type="SUPFAM" id="SSF56601">
    <property type="entry name" value="beta-lactamase/transpeptidase-like"/>
    <property type="match status" value="1"/>
</dbReference>
<evidence type="ECO:0000313" key="18">
    <source>
        <dbReference type="EMBL" id="KDM91003.1"/>
    </source>
</evidence>
<feature type="transmembrane region" description="Helical" evidence="15">
    <location>
        <begin position="21"/>
        <end position="40"/>
    </location>
</feature>
<evidence type="ECO:0000256" key="3">
    <source>
        <dbReference type="ARBA" id="ARBA00022475"/>
    </source>
</evidence>
<dbReference type="GO" id="GO:0071555">
    <property type="term" value="P:cell wall organization"/>
    <property type="evidence" value="ECO:0007669"/>
    <property type="project" value="UniProtKB-KW"/>
</dbReference>